<proteinExistence type="predicted"/>
<organism evidence="1 2">
    <name type="scientific">Larkinella knui</name>
    <dbReference type="NCBI Taxonomy" id="2025310"/>
    <lineage>
        <taxon>Bacteria</taxon>
        <taxon>Pseudomonadati</taxon>
        <taxon>Bacteroidota</taxon>
        <taxon>Cytophagia</taxon>
        <taxon>Cytophagales</taxon>
        <taxon>Spirosomataceae</taxon>
        <taxon>Larkinella</taxon>
    </lineage>
</organism>
<name>A0A3P1CND2_9BACT</name>
<keyword evidence="2" id="KW-1185">Reference proteome</keyword>
<comment type="caution">
    <text evidence="1">The sequence shown here is derived from an EMBL/GenBank/DDBJ whole genome shotgun (WGS) entry which is preliminary data.</text>
</comment>
<evidence type="ECO:0000313" key="1">
    <source>
        <dbReference type="EMBL" id="RRB14795.1"/>
    </source>
</evidence>
<protein>
    <submittedName>
        <fullName evidence="1">Uncharacterized protein</fullName>
    </submittedName>
</protein>
<gene>
    <name evidence="1" type="ORF">EHT87_09500</name>
</gene>
<reference evidence="1 2" key="1">
    <citation type="submission" date="2018-11" db="EMBL/GenBank/DDBJ databases">
        <authorList>
            <person name="Zhou Z."/>
            <person name="Wang G."/>
        </authorList>
    </citation>
    <scope>NUCLEOTIDE SEQUENCE [LARGE SCALE GENOMIC DNA]</scope>
    <source>
        <strain evidence="1 2">KCTC42998</strain>
    </source>
</reference>
<accession>A0A3P1CND2</accession>
<dbReference type="RefSeq" id="WP_124906323.1">
    <property type="nucleotide sequence ID" value="NZ_RQJP01000002.1"/>
</dbReference>
<sequence>MKLRVTALVAGFRFAASQFPHPSGNFSRKMNRFGFFFFVTHCQNGLLWGINQLLKICIV</sequence>
<dbReference type="Proteomes" id="UP000274271">
    <property type="component" value="Unassembled WGS sequence"/>
</dbReference>
<dbReference type="AlphaFoldDB" id="A0A3P1CND2"/>
<evidence type="ECO:0000313" key="2">
    <source>
        <dbReference type="Proteomes" id="UP000274271"/>
    </source>
</evidence>
<dbReference type="EMBL" id="RQJP01000002">
    <property type="protein sequence ID" value="RRB14795.1"/>
    <property type="molecule type" value="Genomic_DNA"/>
</dbReference>